<evidence type="ECO:0000256" key="7">
    <source>
        <dbReference type="ARBA" id="ARBA00022989"/>
    </source>
</evidence>
<dbReference type="InterPro" id="IPR023060">
    <property type="entry name" value="YidC/YidC1/YidC2_Firmicutes"/>
</dbReference>
<protein>
    <recommendedName>
        <fullName evidence="12">Membrane protein insertase YidC</fullName>
    </recommendedName>
    <alternativeName>
        <fullName evidence="12">Foldase YidC</fullName>
    </alternativeName>
    <alternativeName>
        <fullName evidence="12">Membrane integrase YidC</fullName>
    </alternativeName>
    <alternativeName>
        <fullName evidence="12">Membrane protein YidC</fullName>
    </alternativeName>
</protein>
<dbReference type="NCBIfam" id="TIGR03592">
    <property type="entry name" value="yidC_oxa1_cterm"/>
    <property type="match status" value="1"/>
</dbReference>
<proteinExistence type="inferred from homology"/>
<keyword evidence="8 12" id="KW-0472">Membrane</keyword>
<organism evidence="15 16">
    <name type="scientific">Vagococcus coleopterorum</name>
    <dbReference type="NCBI Taxonomy" id="2714946"/>
    <lineage>
        <taxon>Bacteria</taxon>
        <taxon>Bacillati</taxon>
        <taxon>Bacillota</taxon>
        <taxon>Bacilli</taxon>
        <taxon>Lactobacillales</taxon>
        <taxon>Enterococcaceae</taxon>
        <taxon>Vagococcus</taxon>
    </lineage>
</organism>
<evidence type="ECO:0000256" key="9">
    <source>
        <dbReference type="ARBA" id="ARBA00023139"/>
    </source>
</evidence>
<evidence type="ECO:0000259" key="14">
    <source>
        <dbReference type="Pfam" id="PF02096"/>
    </source>
</evidence>
<dbReference type="CDD" id="cd20070">
    <property type="entry name" value="5TM_YidC_Alb3"/>
    <property type="match status" value="1"/>
</dbReference>
<feature type="compositionally biased region" description="Basic and acidic residues" evidence="13">
    <location>
        <begin position="249"/>
        <end position="262"/>
    </location>
</feature>
<evidence type="ECO:0000256" key="2">
    <source>
        <dbReference type="ARBA" id="ARBA00022448"/>
    </source>
</evidence>
<dbReference type="InterPro" id="IPR001708">
    <property type="entry name" value="YidC/ALB3/OXA1/COX18"/>
</dbReference>
<dbReference type="GO" id="GO:0051205">
    <property type="term" value="P:protein insertion into membrane"/>
    <property type="evidence" value="ECO:0007669"/>
    <property type="project" value="TreeGrafter"/>
</dbReference>
<dbReference type="PANTHER" id="PTHR12428">
    <property type="entry name" value="OXA1"/>
    <property type="match status" value="1"/>
</dbReference>
<comment type="caution">
    <text evidence="12">Lacks conserved residue(s) required for the propagation of feature annotation.</text>
</comment>
<comment type="similarity">
    <text evidence="12">Belongs to the OXA1/ALB3/YidC family. Type 2 subfamily.</text>
</comment>
<keyword evidence="7 12" id="KW-1133">Transmembrane helix</keyword>
<dbReference type="GO" id="GO:0032977">
    <property type="term" value="F:membrane insertase activity"/>
    <property type="evidence" value="ECO:0007669"/>
    <property type="project" value="InterPro"/>
</dbReference>
<evidence type="ECO:0000256" key="5">
    <source>
        <dbReference type="ARBA" id="ARBA00022729"/>
    </source>
</evidence>
<dbReference type="RefSeq" id="WP_166007050.1">
    <property type="nucleotide sequence ID" value="NZ_CP049886.1"/>
</dbReference>
<dbReference type="GO" id="GO:0005886">
    <property type="term" value="C:plasma membrane"/>
    <property type="evidence" value="ECO:0007669"/>
    <property type="project" value="UniProtKB-SubCell"/>
</dbReference>
<dbReference type="AlphaFoldDB" id="A0A6G8ALR4"/>
<dbReference type="GO" id="GO:0015031">
    <property type="term" value="P:protein transport"/>
    <property type="evidence" value="ECO:0007669"/>
    <property type="project" value="UniProtKB-KW"/>
</dbReference>
<evidence type="ECO:0000256" key="8">
    <source>
        <dbReference type="ARBA" id="ARBA00023136"/>
    </source>
</evidence>
<keyword evidence="4 12" id="KW-0812">Transmembrane</keyword>
<keyword evidence="3 12" id="KW-1003">Cell membrane</keyword>
<evidence type="ECO:0000256" key="4">
    <source>
        <dbReference type="ARBA" id="ARBA00022692"/>
    </source>
</evidence>
<evidence type="ECO:0000256" key="13">
    <source>
        <dbReference type="SAM" id="MobiDB-lite"/>
    </source>
</evidence>
<dbReference type="PROSITE" id="PS51257">
    <property type="entry name" value="PROKAR_LIPOPROTEIN"/>
    <property type="match status" value="1"/>
</dbReference>
<dbReference type="PANTHER" id="PTHR12428:SF65">
    <property type="entry name" value="CYTOCHROME C OXIDASE ASSEMBLY PROTEIN COX18, MITOCHONDRIAL"/>
    <property type="match status" value="1"/>
</dbReference>
<evidence type="ECO:0000256" key="1">
    <source>
        <dbReference type="ARBA" id="ARBA00004651"/>
    </source>
</evidence>
<feature type="transmembrane region" description="Helical" evidence="12">
    <location>
        <begin position="167"/>
        <end position="184"/>
    </location>
</feature>
<feature type="region of interest" description="Disordered" evidence="13">
    <location>
        <begin position="249"/>
        <end position="275"/>
    </location>
</feature>
<evidence type="ECO:0000256" key="11">
    <source>
        <dbReference type="ARBA" id="ARBA00023288"/>
    </source>
</evidence>
<dbReference type="InterPro" id="IPR047196">
    <property type="entry name" value="YidC_ALB_C"/>
</dbReference>
<evidence type="ECO:0000256" key="3">
    <source>
        <dbReference type="ARBA" id="ARBA00022475"/>
    </source>
</evidence>
<dbReference type="KEGG" id="vah:G7081_02230"/>
<dbReference type="InterPro" id="IPR028055">
    <property type="entry name" value="YidC/Oxa/ALB_C"/>
</dbReference>
<dbReference type="EMBL" id="CP049886">
    <property type="protein sequence ID" value="QIL45998.1"/>
    <property type="molecule type" value="Genomic_DNA"/>
</dbReference>
<name>A0A6G8ALR4_9ENTE</name>
<dbReference type="PRINTS" id="PR00701">
    <property type="entry name" value="60KDINNERMP"/>
</dbReference>
<evidence type="ECO:0000256" key="12">
    <source>
        <dbReference type="HAMAP-Rule" id="MF_01811"/>
    </source>
</evidence>
<dbReference type="Proteomes" id="UP000500890">
    <property type="component" value="Chromosome"/>
</dbReference>
<keyword evidence="11 12" id="KW-0449">Lipoprotein</keyword>
<evidence type="ECO:0000313" key="16">
    <source>
        <dbReference type="Proteomes" id="UP000500890"/>
    </source>
</evidence>
<comment type="function">
    <text evidence="12">Required for the insertion and/or proper folding and/or complex formation of integral membrane proteins into the membrane. Involved in integration of membrane proteins that insert both dependently and independently of the Sec translocase complex, as well as at least some lipoproteins.</text>
</comment>
<evidence type="ECO:0000256" key="6">
    <source>
        <dbReference type="ARBA" id="ARBA00022927"/>
    </source>
</evidence>
<accession>A0A6G8ALR4</accession>
<keyword evidence="10 12" id="KW-0143">Chaperone</keyword>
<feature type="transmembrane region" description="Helical" evidence="12">
    <location>
        <begin position="50"/>
        <end position="75"/>
    </location>
</feature>
<feature type="compositionally biased region" description="Basic residues" evidence="13">
    <location>
        <begin position="263"/>
        <end position="275"/>
    </location>
</feature>
<keyword evidence="9" id="KW-0564">Palmitate</keyword>
<sequence>MKNKKKLLLTLSLLTITLVLTGCGTSEITSSSTGIWDHYIVYNFGRAIKALSFSASAGLGIILFTLIVRVILFPLMNYQMKSMRKTQELQPKIKVLQEKYAAKDPETRRKLQEETQRLYSEHGVNPFAGCLPLLIQMPILMALYQAISRVDGLKTGSFLWMKLAEPDPYIILPILAALFTFLSTKLSSMSQVESNPAMTAMTYFMPVMIFFMALNFPSALSLYWVVGNAFQVIQTLMINNPFKIRKEREEEAKRKRDLERAVAKAHKSKKKRNKK</sequence>
<dbReference type="Pfam" id="PF02096">
    <property type="entry name" value="60KD_IMP"/>
    <property type="match status" value="1"/>
</dbReference>
<evidence type="ECO:0000256" key="10">
    <source>
        <dbReference type="ARBA" id="ARBA00023186"/>
    </source>
</evidence>
<evidence type="ECO:0000313" key="15">
    <source>
        <dbReference type="EMBL" id="QIL45998.1"/>
    </source>
</evidence>
<keyword evidence="16" id="KW-1185">Reference proteome</keyword>
<keyword evidence="2 12" id="KW-0813">Transport</keyword>
<reference evidence="15 16" key="1">
    <citation type="submission" date="2020-03" db="EMBL/GenBank/DDBJ databases">
        <title>Vagococcus sp. nov., isolated from beetles.</title>
        <authorList>
            <person name="Hyun D.-W."/>
            <person name="Bae J.-W."/>
        </authorList>
    </citation>
    <scope>NUCLEOTIDE SEQUENCE [LARGE SCALE GENOMIC DNA]</scope>
    <source>
        <strain evidence="15 16">HDW17A</strain>
    </source>
</reference>
<gene>
    <name evidence="12" type="primary">yidC</name>
    <name evidence="15" type="ORF">G7081_02230</name>
</gene>
<feature type="domain" description="Membrane insertase YidC/Oxa/ALB C-terminal" evidence="14">
    <location>
        <begin position="58"/>
        <end position="240"/>
    </location>
</feature>
<keyword evidence="6 12" id="KW-0653">Protein transport</keyword>
<keyword evidence="5 12" id="KW-0732">Signal</keyword>
<comment type="subcellular location">
    <subcellularLocation>
        <location evidence="1 12">Cell membrane</location>
        <topology evidence="1 12">Multi-pass membrane protein</topology>
    </subcellularLocation>
</comment>
<dbReference type="HAMAP" id="MF_01811">
    <property type="entry name" value="YidC_type2"/>
    <property type="match status" value="1"/>
</dbReference>